<organism evidence="1 2">
    <name type="scientific">Trifolium medium</name>
    <dbReference type="NCBI Taxonomy" id="97028"/>
    <lineage>
        <taxon>Eukaryota</taxon>
        <taxon>Viridiplantae</taxon>
        <taxon>Streptophyta</taxon>
        <taxon>Embryophyta</taxon>
        <taxon>Tracheophyta</taxon>
        <taxon>Spermatophyta</taxon>
        <taxon>Magnoliopsida</taxon>
        <taxon>eudicotyledons</taxon>
        <taxon>Gunneridae</taxon>
        <taxon>Pentapetalae</taxon>
        <taxon>rosids</taxon>
        <taxon>fabids</taxon>
        <taxon>Fabales</taxon>
        <taxon>Fabaceae</taxon>
        <taxon>Papilionoideae</taxon>
        <taxon>50 kb inversion clade</taxon>
        <taxon>NPAAA clade</taxon>
        <taxon>Hologalegina</taxon>
        <taxon>IRL clade</taxon>
        <taxon>Trifolieae</taxon>
        <taxon>Trifolium</taxon>
    </lineage>
</organism>
<sequence length="38" mass="4192">MEASYDQRVDQRVEILFQAKWEAAMAQMAGMAAATQGS</sequence>
<keyword evidence="2" id="KW-1185">Reference proteome</keyword>
<protein>
    <submittedName>
        <fullName evidence="1">Uncharacterized protein</fullName>
    </submittedName>
</protein>
<dbReference type="AlphaFoldDB" id="A0A392VDR8"/>
<name>A0A392VDR8_9FABA</name>
<evidence type="ECO:0000313" key="2">
    <source>
        <dbReference type="Proteomes" id="UP000265520"/>
    </source>
</evidence>
<accession>A0A392VDR8</accession>
<proteinExistence type="predicted"/>
<reference evidence="1 2" key="1">
    <citation type="journal article" date="2018" name="Front. Plant Sci.">
        <title>Red Clover (Trifolium pratense) and Zigzag Clover (T. medium) - A Picture of Genomic Similarities and Differences.</title>
        <authorList>
            <person name="Dluhosova J."/>
            <person name="Istvanek J."/>
            <person name="Nedelnik J."/>
            <person name="Repkova J."/>
        </authorList>
    </citation>
    <scope>NUCLEOTIDE SEQUENCE [LARGE SCALE GENOMIC DNA]</scope>
    <source>
        <strain evidence="2">cv. 10/8</strain>
        <tissue evidence="1">Leaf</tissue>
    </source>
</reference>
<dbReference type="EMBL" id="LXQA011129439">
    <property type="protein sequence ID" value="MCI86007.1"/>
    <property type="molecule type" value="Genomic_DNA"/>
</dbReference>
<comment type="caution">
    <text evidence="1">The sequence shown here is derived from an EMBL/GenBank/DDBJ whole genome shotgun (WGS) entry which is preliminary data.</text>
</comment>
<evidence type="ECO:0000313" key="1">
    <source>
        <dbReference type="EMBL" id="MCI86007.1"/>
    </source>
</evidence>
<dbReference type="Proteomes" id="UP000265520">
    <property type="component" value="Unassembled WGS sequence"/>
</dbReference>
<feature type="non-terminal residue" evidence="1">
    <location>
        <position position="38"/>
    </location>
</feature>